<keyword evidence="2" id="KW-0732">Signal</keyword>
<dbReference type="KEGG" id="plue:EWM63_13635"/>
<keyword evidence="1" id="KW-0472">Membrane</keyword>
<keyword evidence="1" id="KW-0812">Transmembrane</keyword>
<name>A0A4P6KXK0_9BURK</name>
<keyword evidence="4" id="KW-1185">Reference proteome</keyword>
<dbReference type="AlphaFoldDB" id="A0A4P6KXK0"/>
<organism evidence="3 4">
    <name type="scientific">Pseudoduganella lutea</name>
    <dbReference type="NCBI Taxonomy" id="321985"/>
    <lineage>
        <taxon>Bacteria</taxon>
        <taxon>Pseudomonadati</taxon>
        <taxon>Pseudomonadota</taxon>
        <taxon>Betaproteobacteria</taxon>
        <taxon>Burkholderiales</taxon>
        <taxon>Oxalobacteraceae</taxon>
        <taxon>Telluria group</taxon>
        <taxon>Pseudoduganella</taxon>
    </lineage>
</organism>
<evidence type="ECO:0008006" key="5">
    <source>
        <dbReference type="Google" id="ProtNLM"/>
    </source>
</evidence>
<feature type="signal peptide" evidence="2">
    <location>
        <begin position="1"/>
        <end position="39"/>
    </location>
</feature>
<accession>A0A4P6KXK0</accession>
<evidence type="ECO:0000256" key="1">
    <source>
        <dbReference type="SAM" id="Phobius"/>
    </source>
</evidence>
<proteinExistence type="predicted"/>
<dbReference type="Proteomes" id="UP000290637">
    <property type="component" value="Chromosome"/>
</dbReference>
<feature type="chain" id="PRO_5020517499" description="DUF4142 domain-containing protein" evidence="2">
    <location>
        <begin position="40"/>
        <end position="160"/>
    </location>
</feature>
<protein>
    <recommendedName>
        <fullName evidence="5">DUF4142 domain-containing protein</fullName>
    </recommendedName>
</protein>
<evidence type="ECO:0000256" key="2">
    <source>
        <dbReference type="SAM" id="SignalP"/>
    </source>
</evidence>
<dbReference type="OrthoDB" id="8758950at2"/>
<evidence type="ECO:0000313" key="4">
    <source>
        <dbReference type="Proteomes" id="UP000290637"/>
    </source>
</evidence>
<evidence type="ECO:0000313" key="3">
    <source>
        <dbReference type="EMBL" id="QBE63901.1"/>
    </source>
</evidence>
<keyword evidence="1" id="KW-1133">Transmembrane helix</keyword>
<feature type="transmembrane region" description="Helical" evidence="1">
    <location>
        <begin position="108"/>
        <end position="127"/>
    </location>
</feature>
<dbReference type="EMBL" id="CP035913">
    <property type="protein sequence ID" value="QBE63901.1"/>
    <property type="molecule type" value="Genomic_DNA"/>
</dbReference>
<reference evidence="3 4" key="1">
    <citation type="submission" date="2019-02" db="EMBL/GenBank/DDBJ databases">
        <title>Draft Genome Sequences of Six Type Strains of the Genus Massilia.</title>
        <authorList>
            <person name="Miess H."/>
            <person name="Frediansyhah A."/>
            <person name="Gross H."/>
        </authorList>
    </citation>
    <scope>NUCLEOTIDE SEQUENCE [LARGE SCALE GENOMIC DNA]</scope>
    <source>
        <strain evidence="3 4">DSM 17473</strain>
    </source>
</reference>
<sequence length="160" mass="17256">MAAHITATYRTTGSTMKPIHTLAAMLMASALCCATPAFAAASPDHYLLTQGVLAKMKAAEADLEKSGYDAKDDGGKDNPTVEDLMRQIDADRTIKAALAKQGLSSRDFALTSFALLHAGFFVMMESAMDKKKAGELMATYTKEQRANIAFVRAMNLQKTK</sequence>
<gene>
    <name evidence="3" type="ORF">EWM63_13635</name>
</gene>
<dbReference type="RefSeq" id="WP_130187022.1">
    <property type="nucleotide sequence ID" value="NZ_CP035913.1"/>
</dbReference>